<comment type="similarity">
    <text evidence="1 2">Belongs to the outer membrane factor (OMF) (TC 1.B.17) family.</text>
</comment>
<feature type="signal peptide" evidence="2">
    <location>
        <begin position="1"/>
        <end position="26"/>
    </location>
</feature>
<keyword evidence="2" id="KW-0732">Signal</keyword>
<proteinExistence type="inferred from homology"/>
<evidence type="ECO:0000313" key="3">
    <source>
        <dbReference type="EMBL" id="ALS61293.1"/>
    </source>
</evidence>
<dbReference type="Gene3D" id="1.20.1600.10">
    <property type="entry name" value="Outer membrane efflux proteins (OEP)"/>
    <property type="match status" value="1"/>
</dbReference>
<evidence type="ECO:0000256" key="1">
    <source>
        <dbReference type="ARBA" id="ARBA00007613"/>
    </source>
</evidence>
<evidence type="ECO:0000256" key="2">
    <source>
        <dbReference type="RuleBase" id="RU362097"/>
    </source>
</evidence>
<dbReference type="SUPFAM" id="SSF56954">
    <property type="entry name" value="Outer membrane efflux proteins (OEP)"/>
    <property type="match status" value="1"/>
</dbReference>
<feature type="chain" id="PRO_5044972013" evidence="2">
    <location>
        <begin position="27"/>
        <end position="513"/>
    </location>
</feature>
<reference evidence="4" key="1">
    <citation type="submission" date="2015-12" db="EMBL/GenBank/DDBJ databases">
        <title>Complete genome sequence of Pandoraea norimbergensis DSM 11628.</title>
        <authorList>
            <person name="Ee R."/>
            <person name="Lim Y.-L."/>
            <person name="Yong D."/>
            <person name="Yin W.-F."/>
            <person name="Chan K.-G."/>
        </authorList>
    </citation>
    <scope>NUCLEOTIDE SEQUENCE [LARGE SCALE GENOMIC DNA]</scope>
    <source>
        <strain evidence="4">DSM 11628</strain>
    </source>
</reference>
<dbReference type="EMBL" id="CP013480">
    <property type="protein sequence ID" value="ALS61293.1"/>
    <property type="molecule type" value="Genomic_DNA"/>
</dbReference>
<keyword evidence="2" id="KW-0449">Lipoprotein</keyword>
<keyword evidence="2" id="KW-0472">Membrane</keyword>
<evidence type="ECO:0000313" key="4">
    <source>
        <dbReference type="Proteomes" id="UP000060277"/>
    </source>
</evidence>
<keyword evidence="2" id="KW-0564">Palmitate</keyword>
<keyword evidence="4" id="KW-1185">Reference proteome</keyword>
<dbReference type="RefSeq" id="WP_058378204.1">
    <property type="nucleotide sequence ID" value="NZ_CP013480.3"/>
</dbReference>
<dbReference type="PANTHER" id="PTHR30203">
    <property type="entry name" value="OUTER MEMBRANE CATION EFFLUX PROTEIN"/>
    <property type="match status" value="1"/>
</dbReference>
<dbReference type="Gene3D" id="2.20.200.10">
    <property type="entry name" value="Outer membrane efflux proteins (OEP)"/>
    <property type="match status" value="1"/>
</dbReference>
<keyword evidence="2" id="KW-0812">Transmembrane</keyword>
<dbReference type="NCBIfam" id="TIGR01845">
    <property type="entry name" value="outer_NodT"/>
    <property type="match status" value="1"/>
</dbReference>
<protein>
    <submittedName>
        <fullName evidence="3">RND transporter</fullName>
    </submittedName>
</protein>
<keyword evidence="2" id="KW-1134">Transmembrane beta strand</keyword>
<dbReference type="PANTHER" id="PTHR30203:SF21">
    <property type="entry name" value="OUTER MEMBRANE COMPONENT OF MULTIDRUG EFFLUX PUMP-RELATED"/>
    <property type="match status" value="1"/>
</dbReference>
<accession>A0ABN4JK53</accession>
<dbReference type="InterPro" id="IPR003423">
    <property type="entry name" value="OMP_efflux"/>
</dbReference>
<comment type="subcellular location">
    <subcellularLocation>
        <location evidence="2">Cell membrane</location>
        <topology evidence="2">Lipid-anchor</topology>
    </subcellularLocation>
</comment>
<sequence length="513" mass="54038">MVLVASAVSGAVLPRLSSLVSSLAIALTCLAGCSVGPAYHAPEPTTGTQGAFASLSQASQLLPAPPAPVTTGDVPTHWWRLYQDPVLDALVRDALTQNRDLAVAAARVQQARAVFDETGAMRLPQTDASFGVQYGKPAADQTVAASRGTQANTRWAWAPSFALSWEVDLWGRVGHAIDAAEAEADASLADAQAMQVVVAAQTVAAYAQACGFAQQRDVAQRTLDIATHIADLTRTQQVRGLVSTLEVIRAQAFVDDTRASLPVLEGNRRAALYELAVLTGQPPAALPAPAEQCQRVPALAQPFPVGDGASLLQRRPDLRAMERRLAAATARVGVATADLYPGISLGGGVAWLSTSGSLASLGNRYSVSWGVGPLIRWQIPNMTASRARLAAARADDIASLAAFDARVLVALKETEQALTHYGAQWARRDALRASRAQHAQALMLAERSYRAGAIDFLELLDAQRSLAVADAALAQSTLRVADDQVAVFRALGGGWQPDAEALPQPVPHKTAAR</sequence>
<dbReference type="InterPro" id="IPR010131">
    <property type="entry name" value="MdtP/NodT-like"/>
</dbReference>
<dbReference type="Proteomes" id="UP000060277">
    <property type="component" value="Chromosome"/>
</dbReference>
<name>A0ABN4JK53_9BURK</name>
<dbReference type="Pfam" id="PF02321">
    <property type="entry name" value="OEP"/>
    <property type="match status" value="2"/>
</dbReference>
<gene>
    <name evidence="3" type="ORF">AT302_17440</name>
</gene>
<organism evidence="3 4">
    <name type="scientific">Pandoraea norimbergensis</name>
    <dbReference type="NCBI Taxonomy" id="93219"/>
    <lineage>
        <taxon>Bacteria</taxon>
        <taxon>Pseudomonadati</taxon>
        <taxon>Pseudomonadota</taxon>
        <taxon>Betaproteobacteria</taxon>
        <taxon>Burkholderiales</taxon>
        <taxon>Burkholderiaceae</taxon>
        <taxon>Pandoraea</taxon>
    </lineage>
</organism>